<dbReference type="InterPro" id="IPR036515">
    <property type="entry name" value="Transposase_17_sf"/>
</dbReference>
<evidence type="ECO:0000313" key="2">
    <source>
        <dbReference type="EMBL" id="RJY34688.1"/>
    </source>
</evidence>
<reference evidence="2 3" key="1">
    <citation type="submission" date="2018-08" db="EMBL/GenBank/DDBJ databases">
        <title>Genome Sequences of Legionella pneumophila subsp. pneumophila Isolates, Recovered from a Drinking Water System in a Large Builging.</title>
        <authorList>
            <person name="Gomez-Alvarez V."/>
            <person name="Boczek L."/>
            <person name="King D."/>
            <person name="Pemberton A."/>
            <person name="Pfaller S."/>
            <person name="Rodgers M."/>
            <person name="Santodomingo J."/>
            <person name="Revetta R."/>
        </authorList>
    </citation>
    <scope>NUCLEOTIDE SEQUENCE [LARGE SCALE GENOMIC DNA]</scope>
    <source>
        <strain evidence="2 3">L01C.1</strain>
    </source>
</reference>
<evidence type="ECO:0000259" key="1">
    <source>
        <dbReference type="SMART" id="SM01321"/>
    </source>
</evidence>
<dbReference type="SUPFAM" id="SSF143422">
    <property type="entry name" value="Transposase IS200-like"/>
    <property type="match status" value="1"/>
</dbReference>
<dbReference type="InterPro" id="IPR052715">
    <property type="entry name" value="RAYT_transposase"/>
</dbReference>
<dbReference type="Proteomes" id="UP000277145">
    <property type="component" value="Unassembled WGS sequence"/>
</dbReference>
<dbReference type="RefSeq" id="WP_015961541.1">
    <property type="nucleotide sequence ID" value="NZ_CP021281.1"/>
</dbReference>
<dbReference type="EMBL" id="QWDR01000001">
    <property type="protein sequence ID" value="RJY34688.1"/>
    <property type="molecule type" value="Genomic_DNA"/>
</dbReference>
<dbReference type="PANTHER" id="PTHR36966">
    <property type="entry name" value="REP-ASSOCIATED TYROSINE TRANSPOSASE"/>
    <property type="match status" value="1"/>
</dbReference>
<sequence>MRYRRAIIPGATYFFTVNLQNRKSQLLIEYIDVLRSAFRNAMCHYPFAIDAIVILPDHLHMIMTLPENDANFSLRWNLIKGIFSRQLPIKESISPIQKNRRERGIWQKRFWEHLIRDDLDFEHHVNYIHYNPVKHGYVVHPIDWPYSSVHQFIRNGILLPQ</sequence>
<dbReference type="InterPro" id="IPR002686">
    <property type="entry name" value="Transposase_17"/>
</dbReference>
<dbReference type="Gene3D" id="3.30.70.1290">
    <property type="entry name" value="Transposase IS200-like"/>
    <property type="match status" value="1"/>
</dbReference>
<dbReference type="Pfam" id="PF01797">
    <property type="entry name" value="Y1_Tnp"/>
    <property type="match status" value="1"/>
</dbReference>
<proteinExistence type="predicted"/>
<dbReference type="NCBIfam" id="NF047646">
    <property type="entry name" value="REP_Tyr_transpos"/>
    <property type="match status" value="1"/>
</dbReference>
<dbReference type="SMART" id="SM01321">
    <property type="entry name" value="Y1_Tnp"/>
    <property type="match status" value="1"/>
</dbReference>
<protein>
    <submittedName>
        <fullName evidence="2">Transposase</fullName>
    </submittedName>
</protein>
<feature type="domain" description="Transposase IS200-like" evidence="1">
    <location>
        <begin position="8"/>
        <end position="131"/>
    </location>
</feature>
<dbReference type="GO" id="GO:0006313">
    <property type="term" value="P:DNA transposition"/>
    <property type="evidence" value="ECO:0007669"/>
    <property type="project" value="InterPro"/>
</dbReference>
<evidence type="ECO:0000313" key="3">
    <source>
        <dbReference type="Proteomes" id="UP000277145"/>
    </source>
</evidence>
<organism evidence="2 3">
    <name type="scientific">Legionella pneumophila subsp. pneumophila</name>
    <dbReference type="NCBI Taxonomy" id="91891"/>
    <lineage>
        <taxon>Bacteria</taxon>
        <taxon>Pseudomonadati</taxon>
        <taxon>Pseudomonadota</taxon>
        <taxon>Gammaproteobacteria</taxon>
        <taxon>Legionellales</taxon>
        <taxon>Legionellaceae</taxon>
        <taxon>Legionella</taxon>
    </lineage>
</organism>
<comment type="caution">
    <text evidence="2">The sequence shown here is derived from an EMBL/GenBank/DDBJ whole genome shotgun (WGS) entry which is preliminary data.</text>
</comment>
<dbReference type="GO" id="GO:0043565">
    <property type="term" value="F:sequence-specific DNA binding"/>
    <property type="evidence" value="ECO:0007669"/>
    <property type="project" value="TreeGrafter"/>
</dbReference>
<dbReference type="AlphaFoldDB" id="A0A3A6UN36"/>
<gene>
    <name evidence="2" type="ORF">D1H98_07920</name>
</gene>
<dbReference type="GO" id="GO:0004803">
    <property type="term" value="F:transposase activity"/>
    <property type="evidence" value="ECO:0007669"/>
    <property type="project" value="InterPro"/>
</dbReference>
<name>A0A3A6UN36_LEGPN</name>
<dbReference type="PANTHER" id="PTHR36966:SF1">
    <property type="entry name" value="REP-ASSOCIATED TYROSINE TRANSPOSASE"/>
    <property type="match status" value="1"/>
</dbReference>
<accession>A0A3A6UN36</accession>